<evidence type="ECO:0000256" key="9">
    <source>
        <dbReference type="ARBA" id="ARBA00023136"/>
    </source>
</evidence>
<reference evidence="14" key="1">
    <citation type="submission" date="2016-03" db="EMBL/GenBank/DDBJ databases">
        <authorList>
            <person name="Devillers H."/>
        </authorList>
    </citation>
    <scope>NUCLEOTIDE SEQUENCE [LARGE SCALE GENOMIC DNA]</scope>
</reference>
<organism evidence="13 14">
    <name type="scientific">Lachancea mirantina</name>
    <dbReference type="NCBI Taxonomy" id="1230905"/>
    <lineage>
        <taxon>Eukaryota</taxon>
        <taxon>Fungi</taxon>
        <taxon>Dikarya</taxon>
        <taxon>Ascomycota</taxon>
        <taxon>Saccharomycotina</taxon>
        <taxon>Saccharomycetes</taxon>
        <taxon>Saccharomycetales</taxon>
        <taxon>Saccharomycetaceae</taxon>
        <taxon>Lachancea</taxon>
    </lineage>
</organism>
<gene>
    <name evidence="13" type="ORF">LAMI_0F00914G</name>
</gene>
<protein>
    <recommendedName>
        <fullName evidence="4">ER membrane protein complex subunit 1</fullName>
    </recommendedName>
</protein>
<dbReference type="Pfam" id="PF07774">
    <property type="entry name" value="EMC1_C"/>
    <property type="match status" value="1"/>
</dbReference>
<dbReference type="STRING" id="1230905.A0A1G4JVS7"/>
<dbReference type="EMBL" id="LT598467">
    <property type="protein sequence ID" value="SCU95088.1"/>
    <property type="molecule type" value="Genomic_DNA"/>
</dbReference>
<dbReference type="Proteomes" id="UP000191024">
    <property type="component" value="Chromosome F"/>
</dbReference>
<evidence type="ECO:0000313" key="14">
    <source>
        <dbReference type="Proteomes" id="UP000191024"/>
    </source>
</evidence>
<feature type="chain" id="PRO_5009236219" description="ER membrane protein complex subunit 1" evidence="11">
    <location>
        <begin position="29"/>
        <end position="739"/>
    </location>
</feature>
<keyword evidence="8" id="KW-1133">Transmembrane helix</keyword>
<evidence type="ECO:0000256" key="1">
    <source>
        <dbReference type="ARBA" id="ARBA00004115"/>
    </source>
</evidence>
<dbReference type="InterPro" id="IPR011047">
    <property type="entry name" value="Quinoprotein_ADH-like_sf"/>
</dbReference>
<name>A0A1G4JVS7_9SACH</name>
<keyword evidence="5" id="KW-0812">Transmembrane</keyword>
<keyword evidence="6 11" id="KW-0732">Signal</keyword>
<evidence type="ECO:0000256" key="10">
    <source>
        <dbReference type="ARBA" id="ARBA00023180"/>
    </source>
</evidence>
<dbReference type="OrthoDB" id="28092at2759"/>
<evidence type="ECO:0000313" key="13">
    <source>
        <dbReference type="EMBL" id="SCU95088.1"/>
    </source>
</evidence>
<keyword evidence="7" id="KW-0256">Endoplasmic reticulum</keyword>
<keyword evidence="10" id="KW-0325">Glycoprotein</keyword>
<accession>A0A1G4JVS7</accession>
<evidence type="ECO:0000256" key="6">
    <source>
        <dbReference type="ARBA" id="ARBA00022729"/>
    </source>
</evidence>
<evidence type="ECO:0000256" key="8">
    <source>
        <dbReference type="ARBA" id="ARBA00022989"/>
    </source>
</evidence>
<comment type="subcellular location">
    <subcellularLocation>
        <location evidence="1">Endoplasmic reticulum membrane</location>
        <topology evidence="1">Single-pass type I membrane protein</topology>
    </subcellularLocation>
</comment>
<evidence type="ECO:0000256" key="11">
    <source>
        <dbReference type="SAM" id="SignalP"/>
    </source>
</evidence>
<dbReference type="PANTHER" id="PTHR21573:SF0">
    <property type="entry name" value="ER MEMBRANE PROTEIN COMPLEX SUBUNIT 1"/>
    <property type="match status" value="1"/>
</dbReference>
<dbReference type="PANTHER" id="PTHR21573">
    <property type="entry name" value="ER MEMBRANE PROTEIN COMPLEX SUBUNIT 1"/>
    <property type="match status" value="1"/>
</dbReference>
<comment type="similarity">
    <text evidence="2">Belongs to the EMC1 family.</text>
</comment>
<evidence type="ECO:0000259" key="12">
    <source>
        <dbReference type="Pfam" id="PF07774"/>
    </source>
</evidence>
<evidence type="ECO:0000256" key="7">
    <source>
        <dbReference type="ARBA" id="ARBA00022824"/>
    </source>
</evidence>
<keyword evidence="14" id="KW-1185">Reference proteome</keyword>
<dbReference type="InterPro" id="IPR011678">
    <property type="entry name" value="EMC1_C"/>
</dbReference>
<dbReference type="GO" id="GO:0034975">
    <property type="term" value="P:protein folding in endoplasmic reticulum"/>
    <property type="evidence" value="ECO:0007669"/>
    <property type="project" value="TreeGrafter"/>
</dbReference>
<dbReference type="GO" id="GO:0072546">
    <property type="term" value="C:EMC complex"/>
    <property type="evidence" value="ECO:0007669"/>
    <property type="project" value="InterPro"/>
</dbReference>
<proteinExistence type="inferred from homology"/>
<evidence type="ECO:0000256" key="2">
    <source>
        <dbReference type="ARBA" id="ARBA00007904"/>
    </source>
</evidence>
<dbReference type="AlphaFoldDB" id="A0A1G4JVS7"/>
<comment type="subunit">
    <text evidence="3">Component of the ER membrane protein complex (EMC).</text>
</comment>
<evidence type="ECO:0000256" key="5">
    <source>
        <dbReference type="ARBA" id="ARBA00022692"/>
    </source>
</evidence>
<evidence type="ECO:0000256" key="4">
    <source>
        <dbReference type="ARBA" id="ARBA00020824"/>
    </source>
</evidence>
<evidence type="ECO:0000256" key="3">
    <source>
        <dbReference type="ARBA" id="ARBA00011276"/>
    </source>
</evidence>
<feature type="domain" description="ER membrane protein complex subunit 1 C-terminal" evidence="12">
    <location>
        <begin position="520"/>
        <end position="735"/>
    </location>
</feature>
<dbReference type="InterPro" id="IPR026895">
    <property type="entry name" value="EMC1"/>
</dbReference>
<keyword evidence="9" id="KW-0472">Membrane</keyword>
<feature type="signal peptide" evidence="11">
    <location>
        <begin position="1"/>
        <end position="28"/>
    </location>
</feature>
<dbReference type="SUPFAM" id="SSF50998">
    <property type="entry name" value="Quinoprotein alcohol dehydrogenase-like"/>
    <property type="match status" value="1"/>
</dbReference>
<sequence>MWFPDFRTRDFLLYVLMFVTIGLVKVEAVYDDEAFDTDWHLENIGRYECAVKVSNEHIGIISGYQDASMFSVLNSSNGGIVSRQPLTFIVADTMTLEDSKIALKSENGETHILDTKSGLFVGDEITVFSSSCKPDFSVVTIDQGKLQINGLSSPEIEHFHVDLPTDFEQILFLEASNDGFLQALVACKGLKYSYIQYENFVPTAQWSRDESLTDICAYTYMSLEPVSTTRITRELEIDEHMPVFEAYKRRAILSLERVKKAFVARRISPGRLIKEALENDDQETLRQRNIDFGFFKLLIVASNTGQISALSSIDGSKLWTVDTGLEDIIELEIVKTNSELVVFTSSGFSIVFDIKSIEEEPKLVRKQGIVPCSSINRLGSSDTFFAKTKQGFRVVIESGVPLSENVSYIVDHEAGGLSAFVLEHNDLKESWTVDLSPNEKIVGYAGKTHGHTVSVGTILGDRTVLYKYLYPNLAAYAVSDESAGVLRFHIIDTITGELVHSYFHDEKVNVEKPVNMVFGEHWCIYTFFSSEPVPEQKIVVVELYESLTPNERDSVPDSCADPLFYARKPEVITRAYLYPEIIRNLALTATKFDVTTKAVLLELESGQITYLPKSVVSGRRIEESKMTDADKKEFMALPYLCGIPINDQSILTHYRTFFPGSKSSLLSIPTNLESTTLICDIGHDIFCTRLSPSLQFDMLSPSFEKGKLLSTVLGLLLICYFLRPMVNSNRLKTRWLVKS</sequence>